<dbReference type="InterPro" id="IPR058033">
    <property type="entry name" value="ARM_TBCD_2nd"/>
</dbReference>
<comment type="caution">
    <text evidence="4">The sequence shown here is derived from an EMBL/GenBank/DDBJ whole genome shotgun (WGS) entry which is preliminary data.</text>
</comment>
<dbReference type="Pfam" id="PF23579">
    <property type="entry name" value="ARM_TBCD"/>
    <property type="match status" value="1"/>
</dbReference>
<dbReference type="STRING" id="1173061.A0A0J9XE08"/>
<proteinExistence type="predicted"/>
<dbReference type="GO" id="GO:0007023">
    <property type="term" value="P:post-chaperonin tubulin folding pathway"/>
    <property type="evidence" value="ECO:0007669"/>
    <property type="project" value="InterPro"/>
</dbReference>
<dbReference type="PANTHER" id="PTHR12658">
    <property type="entry name" value="BETA-TUBULIN COFACTOR D"/>
    <property type="match status" value="1"/>
</dbReference>
<dbReference type="InterPro" id="IPR033162">
    <property type="entry name" value="TBCD"/>
</dbReference>
<dbReference type="GO" id="GO:0005096">
    <property type="term" value="F:GTPase activator activity"/>
    <property type="evidence" value="ECO:0007669"/>
    <property type="project" value="InterPro"/>
</dbReference>
<organism evidence="4 5">
    <name type="scientific">Geotrichum candidum</name>
    <name type="common">Oospora lactis</name>
    <name type="synonym">Dipodascus geotrichum</name>
    <dbReference type="NCBI Taxonomy" id="1173061"/>
    <lineage>
        <taxon>Eukaryota</taxon>
        <taxon>Fungi</taxon>
        <taxon>Dikarya</taxon>
        <taxon>Ascomycota</taxon>
        <taxon>Saccharomycotina</taxon>
        <taxon>Dipodascomycetes</taxon>
        <taxon>Dipodascales</taxon>
        <taxon>Dipodascaceae</taxon>
        <taxon>Geotrichum</taxon>
    </lineage>
</organism>
<dbReference type="InterPro" id="IPR011989">
    <property type="entry name" value="ARM-like"/>
</dbReference>
<gene>
    <name evidence="4" type="ORF">BN980_GECA10s00252g</name>
</gene>
<dbReference type="InterPro" id="IPR016024">
    <property type="entry name" value="ARM-type_fold"/>
</dbReference>
<dbReference type="SUPFAM" id="SSF48371">
    <property type="entry name" value="ARM repeat"/>
    <property type="match status" value="1"/>
</dbReference>
<dbReference type="PANTHER" id="PTHR12658:SF0">
    <property type="entry name" value="TUBULIN-SPECIFIC CHAPERONE D"/>
    <property type="match status" value="1"/>
</dbReference>
<dbReference type="GO" id="GO:0048487">
    <property type="term" value="F:beta-tubulin binding"/>
    <property type="evidence" value="ECO:0007669"/>
    <property type="project" value="InterPro"/>
</dbReference>
<keyword evidence="1" id="KW-0143">Chaperone</keyword>
<dbReference type="InterPro" id="IPR022577">
    <property type="entry name" value="TBCD_C"/>
</dbReference>
<feature type="domain" description="Tubulin-folding cofactor D ARM repeats" evidence="3">
    <location>
        <begin position="282"/>
        <end position="477"/>
    </location>
</feature>
<dbReference type="EMBL" id="CCBN010000010">
    <property type="protein sequence ID" value="CDO55124.1"/>
    <property type="molecule type" value="Genomic_DNA"/>
</dbReference>
<sequence length="1017" mass="114142">METCEVTAVDVRNLGHSILRLLDSVKDGSSSQSELFNTEYPKIIKDLEQFQELPQLLDPILTDTVPKLTALLPLESVAATINNDNQWTANLVYLLCKIRGYKVITRFFSSDISYLTTVVQLLESNAAKSTWQYRYCLLLWLSVLILAPFSLETFGNDLKNRLYKIAYSNISIPGKERDAASILLARLVTRGDTKTEMLPMLVQSVSQEWESSSVFFKIGILRSFAIMVNRLDPVDVHAHLKSFFTKHIIEADINGATSTPVFEKLVAKCLGRLAVCFVKNDLADESTIEDIVGNLLERLSGRDTIVRLAASKQLANVTQCLPEEMQPDIIDMVFSTVLEDIPELNDSPENLRYLDQFNSVSLTQWHGTLLLIAEFLRRRLNLLTEKYDDIVQIVQAGLIFEQRKLTYAAGSNVRDAACFVAWALFRAFTDIPANIFESLIEALAAASSFDREINIRRAASAAIQEGIGRHPDASKGIPVVQTLDFFKLGNREQSFLVIAPKLYDLGYHNLVNFLVHHSIYSWDPVVAKLAGRALGIFSKKNAETRSYIIAELAKFAIDKYSYILGPLYYAFGEIRCARELQYLTQLASVQKFTQEDHELAEGYVHFLADLVQSHSDELVVRQLEQILRQKTWTSFDDDIKKIAHNIDVSLVPVDQWLEHVTTAIHGFIIFLSSIDKVKIPNLVLSLTGLINDSDAPMRQRCTALEGLGIALLRYPEDIEKEHFDLVLSALDDYTTGPQGDIGSWLRKSAISVGLKLAPLDKTGDFVVQFVKRLLRISVELLDTLRIDAVSALTILSAKISPSFFNFFSKTNFLEIIDNEFAHFFSSIILLLDLPELSTEYYNEFAKGFVYTAGARYASEGILKQSFQALSVYLATAENAHQCRLWKYILFLASPKHSTPVYVESANRLISELIEADTPVPDGISLQSIFVAAYNAHLNTNAIANRVLPSIKTFAGLALLDHEPSLKRLVLLCASPRQSPVVRTAAAEALYEVFLEQGNEELAELVSEESFEELKQRV</sequence>
<dbReference type="Pfam" id="PF12612">
    <property type="entry name" value="TFCD_C"/>
    <property type="match status" value="1"/>
</dbReference>
<accession>A0A0J9XE08</accession>
<dbReference type="OrthoDB" id="10253476at2759"/>
<evidence type="ECO:0000256" key="1">
    <source>
        <dbReference type="ARBA" id="ARBA00023186"/>
    </source>
</evidence>
<protein>
    <submittedName>
        <fullName evidence="4">Similar to Saccharomyces cerevisiae YOR349W CIN1 Tubulin folding factor D involved in beta-tubulin (Tub2p) folding</fullName>
    </submittedName>
</protein>
<reference evidence="4" key="1">
    <citation type="submission" date="2014-03" db="EMBL/GenBank/DDBJ databases">
        <authorList>
            <person name="Casaregola S."/>
        </authorList>
    </citation>
    <scope>NUCLEOTIDE SEQUENCE [LARGE SCALE GENOMIC DNA]</scope>
    <source>
        <strain evidence="4">CLIB 918</strain>
    </source>
</reference>
<evidence type="ECO:0000259" key="2">
    <source>
        <dbReference type="Pfam" id="PF12612"/>
    </source>
</evidence>
<dbReference type="GO" id="GO:0000226">
    <property type="term" value="P:microtubule cytoskeleton organization"/>
    <property type="evidence" value="ECO:0007669"/>
    <property type="project" value="TreeGrafter"/>
</dbReference>
<feature type="domain" description="Tubulin-folding cofactor D C-terminal" evidence="2">
    <location>
        <begin position="768"/>
        <end position="889"/>
    </location>
</feature>
<dbReference type="GO" id="GO:0007021">
    <property type="term" value="P:tubulin complex assembly"/>
    <property type="evidence" value="ECO:0007669"/>
    <property type="project" value="InterPro"/>
</dbReference>
<dbReference type="Gene3D" id="1.25.10.10">
    <property type="entry name" value="Leucine-rich Repeat Variant"/>
    <property type="match status" value="1"/>
</dbReference>
<evidence type="ECO:0000259" key="3">
    <source>
        <dbReference type="Pfam" id="PF25767"/>
    </source>
</evidence>
<keyword evidence="5" id="KW-1185">Reference proteome</keyword>
<name>A0A0J9XE08_GEOCN</name>
<dbReference type="AlphaFoldDB" id="A0A0J9XE08"/>
<dbReference type="Proteomes" id="UP000242525">
    <property type="component" value="Unassembled WGS sequence"/>
</dbReference>
<dbReference type="Pfam" id="PF25767">
    <property type="entry name" value="ARM_TBCD_2nd"/>
    <property type="match status" value="1"/>
</dbReference>
<evidence type="ECO:0000313" key="4">
    <source>
        <dbReference type="EMBL" id="CDO55124.1"/>
    </source>
</evidence>
<evidence type="ECO:0000313" key="5">
    <source>
        <dbReference type="Proteomes" id="UP000242525"/>
    </source>
</evidence>